<protein>
    <submittedName>
        <fullName evidence="3">Glutamyl-tRNA amidotransferase</fullName>
    </submittedName>
</protein>
<evidence type="ECO:0000313" key="4">
    <source>
        <dbReference type="Proteomes" id="UP000053433"/>
    </source>
</evidence>
<gene>
    <name evidence="2" type="ORF">ASJ35_17555</name>
    <name evidence="3" type="ORF">FYJ76_03435</name>
</gene>
<reference evidence="3 5" key="2">
    <citation type="submission" date="2019-08" db="EMBL/GenBank/DDBJ databases">
        <title>In-depth cultivation of the pig gut microbiome towards novel bacterial diversity and tailored functional studies.</title>
        <authorList>
            <person name="Wylensek D."/>
            <person name="Hitch T.C.A."/>
            <person name="Clavel T."/>
        </authorList>
    </citation>
    <scope>NUCLEOTIDE SEQUENCE [LARGE SCALE GENOMIC DNA]</scope>
    <source>
        <strain evidence="3 5">WCA3-601-WT-6J</strain>
    </source>
</reference>
<dbReference type="AlphaFoldDB" id="A0A0W7TLL7"/>
<evidence type="ECO:0000313" key="3">
    <source>
        <dbReference type="EMBL" id="MST90996.1"/>
    </source>
</evidence>
<accession>A0A0W7TLL7</accession>
<dbReference type="EMBL" id="VUNJ01000003">
    <property type="protein sequence ID" value="MST90996.1"/>
    <property type="molecule type" value="Genomic_DNA"/>
</dbReference>
<dbReference type="Proteomes" id="UP000053433">
    <property type="component" value="Unassembled WGS sequence"/>
</dbReference>
<keyword evidence="1" id="KW-1133">Transmembrane helix</keyword>
<feature type="transmembrane region" description="Helical" evidence="1">
    <location>
        <begin position="101"/>
        <end position="122"/>
    </location>
</feature>
<keyword evidence="1" id="KW-0472">Membrane</keyword>
<evidence type="ECO:0000256" key="1">
    <source>
        <dbReference type="SAM" id="Phobius"/>
    </source>
</evidence>
<evidence type="ECO:0000313" key="5">
    <source>
        <dbReference type="Proteomes" id="UP000431913"/>
    </source>
</evidence>
<proteinExistence type="predicted"/>
<feature type="transmembrane region" description="Helical" evidence="1">
    <location>
        <begin position="67"/>
        <end position="89"/>
    </location>
</feature>
<comment type="caution">
    <text evidence="2">The sequence shown here is derived from an EMBL/GenBank/DDBJ whole genome shotgun (WGS) entry which is preliminary data.</text>
</comment>
<dbReference type="GO" id="GO:0016740">
    <property type="term" value="F:transferase activity"/>
    <property type="evidence" value="ECO:0007669"/>
    <property type="project" value="UniProtKB-KW"/>
</dbReference>
<sequence>MDLTVFENLKQRKKKENRALPTQHTRKSRMLFALFATFTLCGVCFTNPAFAADDPLTIVNNLSDFVFSLIRAVGVILLGWGVVQVGLSFQSHDPSQRSQGFLTLAGGLVVTFSKEILALIGVS</sequence>
<name>A0A0W7TLL7_9FIRM</name>
<keyword evidence="3" id="KW-0808">Transferase</keyword>
<dbReference type="EMBL" id="LMUA01000045">
    <property type="protein sequence ID" value="KUE74732.1"/>
    <property type="molecule type" value="Genomic_DNA"/>
</dbReference>
<organism evidence="2 4">
    <name type="scientific">Ruthenibacterium lactatiformans</name>
    <dbReference type="NCBI Taxonomy" id="1550024"/>
    <lineage>
        <taxon>Bacteria</taxon>
        <taxon>Bacillati</taxon>
        <taxon>Bacillota</taxon>
        <taxon>Clostridia</taxon>
        <taxon>Eubacteriales</taxon>
        <taxon>Oscillospiraceae</taxon>
        <taxon>Ruthenibacterium</taxon>
    </lineage>
</organism>
<keyword evidence="1" id="KW-0812">Transmembrane</keyword>
<dbReference type="Proteomes" id="UP000431913">
    <property type="component" value="Unassembled WGS sequence"/>
</dbReference>
<reference evidence="2 4" key="1">
    <citation type="submission" date="2015-10" db="EMBL/GenBank/DDBJ databases">
        <title>A novel member of the family Ruminococcaceae isolated from human faeces.</title>
        <authorList>
            <person name="Shkoporov A.N."/>
            <person name="Chaplin A.V."/>
            <person name="Motuzova O.V."/>
            <person name="Kafarskaia L.I."/>
            <person name="Efimov B.A."/>
        </authorList>
    </citation>
    <scope>NUCLEOTIDE SEQUENCE [LARGE SCALE GENOMIC DNA]</scope>
    <source>
        <strain evidence="2 4">668</strain>
    </source>
</reference>
<evidence type="ECO:0000313" key="2">
    <source>
        <dbReference type="EMBL" id="KUE74732.1"/>
    </source>
</evidence>